<comment type="caution">
    <text evidence="1">The sequence shown here is derived from an EMBL/GenBank/DDBJ whole genome shotgun (WGS) entry which is preliminary data.</text>
</comment>
<dbReference type="EMBL" id="BOMQ01000012">
    <property type="protein sequence ID" value="GIE47486.1"/>
    <property type="molecule type" value="Genomic_DNA"/>
</dbReference>
<dbReference type="Proteomes" id="UP000647172">
    <property type="component" value="Unassembled WGS sequence"/>
</dbReference>
<gene>
    <name evidence="1" type="ORF">Ani05nite_10200</name>
</gene>
<keyword evidence="2" id="KW-1185">Reference proteome</keyword>
<accession>A0A919JBT3</accession>
<organism evidence="1 2">
    <name type="scientific">Actinoplanes nipponensis</name>
    <dbReference type="NCBI Taxonomy" id="135950"/>
    <lineage>
        <taxon>Bacteria</taxon>
        <taxon>Bacillati</taxon>
        <taxon>Actinomycetota</taxon>
        <taxon>Actinomycetes</taxon>
        <taxon>Micromonosporales</taxon>
        <taxon>Micromonosporaceae</taxon>
        <taxon>Actinoplanes</taxon>
    </lineage>
</organism>
<proteinExistence type="predicted"/>
<evidence type="ECO:0000313" key="1">
    <source>
        <dbReference type="EMBL" id="GIE47486.1"/>
    </source>
</evidence>
<dbReference type="AlphaFoldDB" id="A0A919JBT3"/>
<protein>
    <submittedName>
        <fullName evidence="1">Uncharacterized protein</fullName>
    </submittedName>
</protein>
<name>A0A919JBT3_9ACTN</name>
<reference evidence="1" key="1">
    <citation type="submission" date="2021-01" db="EMBL/GenBank/DDBJ databases">
        <title>Whole genome shotgun sequence of Actinoplanes nipponensis NBRC 14063.</title>
        <authorList>
            <person name="Komaki H."/>
            <person name="Tamura T."/>
        </authorList>
    </citation>
    <scope>NUCLEOTIDE SEQUENCE</scope>
    <source>
        <strain evidence="1">NBRC 14063</strain>
    </source>
</reference>
<evidence type="ECO:0000313" key="2">
    <source>
        <dbReference type="Proteomes" id="UP000647172"/>
    </source>
</evidence>
<sequence length="82" mass="8223">MASAGGNRRRAGRWRAGPVTVTPLVAQAGSTLAAEAGHTSRNVGIGGTGPVTGIVLIKARRDLADGRTDIGRAHLRGDPAAG</sequence>